<dbReference type="Proteomes" id="UP000811246">
    <property type="component" value="Chromosome 8"/>
</dbReference>
<sequence>MYKFYKLLSQLKIFLCSSARQIYVSVCSAMPASSSIFSLTTDESSIATEKLFFIHFLHIDNTFIAQFSLSRNNDGDKKWDWTTLWTLALKIYENSCS</sequence>
<organism evidence="1 2">
    <name type="scientific">Carya illinoinensis</name>
    <name type="common">Pecan</name>
    <dbReference type="NCBI Taxonomy" id="32201"/>
    <lineage>
        <taxon>Eukaryota</taxon>
        <taxon>Viridiplantae</taxon>
        <taxon>Streptophyta</taxon>
        <taxon>Embryophyta</taxon>
        <taxon>Tracheophyta</taxon>
        <taxon>Spermatophyta</taxon>
        <taxon>Magnoliopsida</taxon>
        <taxon>eudicotyledons</taxon>
        <taxon>Gunneridae</taxon>
        <taxon>Pentapetalae</taxon>
        <taxon>rosids</taxon>
        <taxon>fabids</taxon>
        <taxon>Fagales</taxon>
        <taxon>Juglandaceae</taxon>
        <taxon>Carya</taxon>
    </lineage>
</organism>
<evidence type="ECO:0000313" key="2">
    <source>
        <dbReference type="Proteomes" id="UP000811246"/>
    </source>
</evidence>
<evidence type="ECO:0000313" key="1">
    <source>
        <dbReference type="EMBL" id="KAG6699611.1"/>
    </source>
</evidence>
<dbReference type="AlphaFoldDB" id="A0A922ECE5"/>
<dbReference type="EMBL" id="CM031832">
    <property type="protein sequence ID" value="KAG6699611.1"/>
    <property type="molecule type" value="Genomic_DNA"/>
</dbReference>
<protein>
    <submittedName>
        <fullName evidence="1">Uncharacterized protein</fullName>
    </submittedName>
</protein>
<reference evidence="1" key="1">
    <citation type="submission" date="2021-01" db="EMBL/GenBank/DDBJ databases">
        <authorList>
            <person name="Lovell J.T."/>
            <person name="Bentley N."/>
            <person name="Bhattarai G."/>
            <person name="Jenkins J.W."/>
            <person name="Sreedasyam A."/>
            <person name="Alarcon Y."/>
            <person name="Bock C."/>
            <person name="Boston L."/>
            <person name="Carlson J."/>
            <person name="Cervantes K."/>
            <person name="Clermont K."/>
            <person name="Krom N."/>
            <person name="Kubenka K."/>
            <person name="Mamidi S."/>
            <person name="Mattison C."/>
            <person name="Monteros M."/>
            <person name="Pisani C."/>
            <person name="Plott C."/>
            <person name="Rajasekar S."/>
            <person name="Rhein H.S."/>
            <person name="Rohla C."/>
            <person name="Song M."/>
            <person name="Hilaire R.S."/>
            <person name="Shu S."/>
            <person name="Wells L."/>
            <person name="Wang X."/>
            <person name="Webber J."/>
            <person name="Heerema R.J."/>
            <person name="Klein P."/>
            <person name="Conner P."/>
            <person name="Grauke L."/>
            <person name="Grimwood J."/>
            <person name="Schmutz J."/>
            <person name="Randall J.J."/>
        </authorList>
    </citation>
    <scope>NUCLEOTIDE SEQUENCE</scope>
    <source>
        <tissue evidence="1">Leaf</tissue>
    </source>
</reference>
<comment type="caution">
    <text evidence="1">The sequence shown here is derived from an EMBL/GenBank/DDBJ whole genome shotgun (WGS) entry which is preliminary data.</text>
</comment>
<accession>A0A922ECE5</accession>
<proteinExistence type="predicted"/>
<name>A0A922ECE5_CARIL</name>
<gene>
    <name evidence="1" type="ORF">I3842_08G075300</name>
</gene>